<evidence type="ECO:0000313" key="1">
    <source>
        <dbReference type="EMBL" id="JAH61957.1"/>
    </source>
</evidence>
<proteinExistence type="predicted"/>
<dbReference type="EMBL" id="GBXM01046620">
    <property type="protein sequence ID" value="JAH61957.1"/>
    <property type="molecule type" value="Transcribed_RNA"/>
</dbReference>
<accession>A0A0E9U8A8</accession>
<name>A0A0E9U8A8_ANGAN</name>
<organism evidence="1">
    <name type="scientific">Anguilla anguilla</name>
    <name type="common">European freshwater eel</name>
    <name type="synonym">Muraena anguilla</name>
    <dbReference type="NCBI Taxonomy" id="7936"/>
    <lineage>
        <taxon>Eukaryota</taxon>
        <taxon>Metazoa</taxon>
        <taxon>Chordata</taxon>
        <taxon>Craniata</taxon>
        <taxon>Vertebrata</taxon>
        <taxon>Euteleostomi</taxon>
        <taxon>Actinopterygii</taxon>
        <taxon>Neopterygii</taxon>
        <taxon>Teleostei</taxon>
        <taxon>Anguilliformes</taxon>
        <taxon>Anguillidae</taxon>
        <taxon>Anguilla</taxon>
    </lineage>
</organism>
<reference evidence="1" key="2">
    <citation type="journal article" date="2015" name="Fish Shellfish Immunol.">
        <title>Early steps in the European eel (Anguilla anguilla)-Vibrio vulnificus interaction in the gills: Role of the RtxA13 toxin.</title>
        <authorList>
            <person name="Callol A."/>
            <person name="Pajuelo D."/>
            <person name="Ebbesson L."/>
            <person name="Teles M."/>
            <person name="MacKenzie S."/>
            <person name="Amaro C."/>
        </authorList>
    </citation>
    <scope>NUCLEOTIDE SEQUENCE</scope>
</reference>
<dbReference type="AlphaFoldDB" id="A0A0E9U8A8"/>
<protein>
    <submittedName>
        <fullName evidence="1">Uncharacterized protein</fullName>
    </submittedName>
</protein>
<sequence length="27" mass="2989">MKGGGEKDHLVNAFNFLLSLQVNKETV</sequence>
<reference evidence="1" key="1">
    <citation type="submission" date="2014-11" db="EMBL/GenBank/DDBJ databases">
        <authorList>
            <person name="Amaro Gonzalez C."/>
        </authorList>
    </citation>
    <scope>NUCLEOTIDE SEQUENCE</scope>
</reference>